<dbReference type="AlphaFoldDB" id="A0A1L9U193"/>
<dbReference type="VEuPathDB" id="FungiDB:ASPBRDRAFT_49773"/>
<reference evidence="2" key="1">
    <citation type="journal article" date="2017" name="Genome Biol.">
        <title>Comparative genomics reveals high biological diversity and specific adaptations in the industrially and medically important fungal genus Aspergillus.</title>
        <authorList>
            <person name="de Vries R.P."/>
            <person name="Riley R."/>
            <person name="Wiebenga A."/>
            <person name="Aguilar-Osorio G."/>
            <person name="Amillis S."/>
            <person name="Uchima C.A."/>
            <person name="Anderluh G."/>
            <person name="Asadollahi M."/>
            <person name="Askin M."/>
            <person name="Barry K."/>
            <person name="Battaglia E."/>
            <person name="Bayram O."/>
            <person name="Benocci T."/>
            <person name="Braus-Stromeyer S.A."/>
            <person name="Caldana C."/>
            <person name="Canovas D."/>
            <person name="Cerqueira G.C."/>
            <person name="Chen F."/>
            <person name="Chen W."/>
            <person name="Choi C."/>
            <person name="Clum A."/>
            <person name="Dos Santos R.A."/>
            <person name="Damasio A.R."/>
            <person name="Diallinas G."/>
            <person name="Emri T."/>
            <person name="Fekete E."/>
            <person name="Flipphi M."/>
            <person name="Freyberg S."/>
            <person name="Gallo A."/>
            <person name="Gournas C."/>
            <person name="Habgood R."/>
            <person name="Hainaut M."/>
            <person name="Harispe M.L."/>
            <person name="Henrissat B."/>
            <person name="Hilden K.S."/>
            <person name="Hope R."/>
            <person name="Hossain A."/>
            <person name="Karabika E."/>
            <person name="Karaffa L."/>
            <person name="Karanyi Z."/>
            <person name="Krasevec N."/>
            <person name="Kuo A."/>
            <person name="Kusch H."/>
            <person name="LaButti K."/>
            <person name="Lagendijk E.L."/>
            <person name="Lapidus A."/>
            <person name="Levasseur A."/>
            <person name="Lindquist E."/>
            <person name="Lipzen A."/>
            <person name="Logrieco A.F."/>
            <person name="MacCabe A."/>
            <person name="Maekelae M.R."/>
            <person name="Malavazi I."/>
            <person name="Melin P."/>
            <person name="Meyer V."/>
            <person name="Mielnichuk N."/>
            <person name="Miskei M."/>
            <person name="Molnar A.P."/>
            <person name="Mule G."/>
            <person name="Ngan C.Y."/>
            <person name="Orejas M."/>
            <person name="Orosz E."/>
            <person name="Ouedraogo J.P."/>
            <person name="Overkamp K.M."/>
            <person name="Park H.-S."/>
            <person name="Perrone G."/>
            <person name="Piumi F."/>
            <person name="Punt P.J."/>
            <person name="Ram A.F."/>
            <person name="Ramon A."/>
            <person name="Rauscher S."/>
            <person name="Record E."/>
            <person name="Riano-Pachon D.M."/>
            <person name="Robert V."/>
            <person name="Roehrig J."/>
            <person name="Ruller R."/>
            <person name="Salamov A."/>
            <person name="Salih N.S."/>
            <person name="Samson R.A."/>
            <person name="Sandor E."/>
            <person name="Sanguinetti M."/>
            <person name="Schuetze T."/>
            <person name="Sepcic K."/>
            <person name="Shelest E."/>
            <person name="Sherlock G."/>
            <person name="Sophianopoulou V."/>
            <person name="Squina F.M."/>
            <person name="Sun H."/>
            <person name="Susca A."/>
            <person name="Todd R.B."/>
            <person name="Tsang A."/>
            <person name="Unkles S.E."/>
            <person name="van de Wiele N."/>
            <person name="van Rossen-Uffink D."/>
            <person name="Oliveira J.V."/>
            <person name="Vesth T.C."/>
            <person name="Visser J."/>
            <person name="Yu J.-H."/>
            <person name="Zhou M."/>
            <person name="Andersen M.R."/>
            <person name="Archer D.B."/>
            <person name="Baker S.E."/>
            <person name="Benoit I."/>
            <person name="Brakhage A.A."/>
            <person name="Braus G.H."/>
            <person name="Fischer R."/>
            <person name="Frisvad J.C."/>
            <person name="Goldman G.H."/>
            <person name="Houbraken J."/>
            <person name="Oakley B."/>
            <person name="Pocsi I."/>
            <person name="Scazzocchio C."/>
            <person name="Seiboth B."/>
            <person name="vanKuyk P.A."/>
            <person name="Wortman J."/>
            <person name="Dyer P.S."/>
            <person name="Grigoriev I.V."/>
        </authorList>
    </citation>
    <scope>NUCLEOTIDE SEQUENCE [LARGE SCALE GENOMIC DNA]</scope>
    <source>
        <strain evidence="2">CBS 101740 / IMI 381727 / IBT 21946</strain>
    </source>
</reference>
<organism evidence="1 2">
    <name type="scientific">Aspergillus brasiliensis (strain CBS 101740 / IMI 381727 / IBT 21946)</name>
    <dbReference type="NCBI Taxonomy" id="767769"/>
    <lineage>
        <taxon>Eukaryota</taxon>
        <taxon>Fungi</taxon>
        <taxon>Dikarya</taxon>
        <taxon>Ascomycota</taxon>
        <taxon>Pezizomycotina</taxon>
        <taxon>Eurotiomycetes</taxon>
        <taxon>Eurotiomycetidae</taxon>
        <taxon>Eurotiales</taxon>
        <taxon>Aspergillaceae</taxon>
        <taxon>Aspergillus</taxon>
        <taxon>Aspergillus subgen. Circumdati</taxon>
    </lineage>
</organism>
<dbReference type="RefSeq" id="XP_067472705.1">
    <property type="nucleotide sequence ID" value="XM_067626416.1"/>
</dbReference>
<dbReference type="GeneID" id="93578904"/>
<dbReference type="EMBL" id="KV878745">
    <property type="protein sequence ID" value="OJJ65454.1"/>
    <property type="molecule type" value="Genomic_DNA"/>
</dbReference>
<sequence>TPVKTPQSAGPILSQGVLAEGRDNLTGPVRLCLKVERSRSLKQAEANVSPRARAFEATCQDREEREHDLFGQPLSRRFCPINPSQPPSKDPQ</sequence>
<proteinExistence type="predicted"/>
<evidence type="ECO:0000313" key="2">
    <source>
        <dbReference type="Proteomes" id="UP000184499"/>
    </source>
</evidence>
<name>A0A1L9U193_ASPBC</name>
<gene>
    <name evidence="1" type="ORF">ASPBRDRAFT_49773</name>
</gene>
<feature type="non-terminal residue" evidence="1">
    <location>
        <position position="1"/>
    </location>
</feature>
<keyword evidence="2" id="KW-1185">Reference proteome</keyword>
<protein>
    <submittedName>
        <fullName evidence="1">Uncharacterized protein</fullName>
    </submittedName>
</protein>
<dbReference type="Proteomes" id="UP000184499">
    <property type="component" value="Unassembled WGS sequence"/>
</dbReference>
<accession>A0A1L9U193</accession>
<evidence type="ECO:0000313" key="1">
    <source>
        <dbReference type="EMBL" id="OJJ65454.1"/>
    </source>
</evidence>